<protein>
    <submittedName>
        <fullName evidence="2">WYL domain-containing protein</fullName>
    </submittedName>
</protein>
<proteinExistence type="predicted"/>
<evidence type="ECO:0000259" key="1">
    <source>
        <dbReference type="Pfam" id="PF13280"/>
    </source>
</evidence>
<gene>
    <name evidence="2" type="ORF">B5E91_02190</name>
</gene>
<dbReference type="Proteomes" id="UP000196258">
    <property type="component" value="Unassembled WGS sequence"/>
</dbReference>
<comment type="caution">
    <text evidence="2">The sequence shown here is derived from an EMBL/GenBank/DDBJ whole genome shotgun (WGS) entry which is preliminary data.</text>
</comment>
<dbReference type="AlphaFoldDB" id="A0A1Y4QM98"/>
<dbReference type="PANTHER" id="PTHR34580">
    <property type="match status" value="1"/>
</dbReference>
<name>A0A1Y4QM98_9FIRM</name>
<reference evidence="3" key="1">
    <citation type="submission" date="2017-04" db="EMBL/GenBank/DDBJ databases">
        <title>Function of individual gut microbiota members based on whole genome sequencing of pure cultures obtained from chicken caecum.</title>
        <authorList>
            <person name="Medvecky M."/>
            <person name="Cejkova D."/>
            <person name="Polansky O."/>
            <person name="Karasova D."/>
            <person name="Kubasova T."/>
            <person name="Cizek A."/>
            <person name="Rychlik I."/>
        </authorList>
    </citation>
    <scope>NUCLEOTIDE SEQUENCE [LARGE SCALE GENOMIC DNA]</scope>
    <source>
        <strain evidence="3">An149</strain>
    </source>
</reference>
<feature type="domain" description="WYL" evidence="1">
    <location>
        <begin position="164"/>
        <end position="212"/>
    </location>
</feature>
<accession>A0A1Y4QM98</accession>
<sequence>MGSKMYFVYKILSESKQPISGEVILRYLECCGYSMNIKTVYRLIDRLNEFYFLYTGKNLIKMIRGVGYIIENEFFNDGQLQLLMDSVNSNTNLDKNSAKELTDKLSLLSNVRQLERLNVEESNNELNYNSLLSLTTIIKAINNHKNIAFKYISYDVIDNKLLEVYHKNGNQNNETYIVSPYKLILNGNNYYLIGYFNKRKDSLSVYRVDRMRFVINHNSEYEDIRDQFDMEKEFDKNVNMYLSNEKIDLKIIFDKKVLKEVINQFGKDIFVCKRFDGRLEGLIKNVALSDGLVGWLMMLQTNIEVVLPLSLKEIVKKRLRLMLRMYGQKFE</sequence>
<dbReference type="PANTHER" id="PTHR34580:SF1">
    <property type="entry name" value="PROTEIN PAFC"/>
    <property type="match status" value="1"/>
</dbReference>
<dbReference type="PROSITE" id="PS52050">
    <property type="entry name" value="WYL"/>
    <property type="match status" value="1"/>
</dbReference>
<evidence type="ECO:0000313" key="2">
    <source>
        <dbReference type="EMBL" id="OUQ06111.1"/>
    </source>
</evidence>
<dbReference type="InterPro" id="IPR026881">
    <property type="entry name" value="WYL_dom"/>
</dbReference>
<dbReference type="InterPro" id="IPR051534">
    <property type="entry name" value="CBASS_pafABC_assoc_protein"/>
</dbReference>
<dbReference type="Pfam" id="PF13280">
    <property type="entry name" value="WYL"/>
    <property type="match status" value="1"/>
</dbReference>
<dbReference type="RefSeq" id="WP_087254533.1">
    <property type="nucleotide sequence ID" value="NZ_NFKY01000032.1"/>
</dbReference>
<evidence type="ECO:0000313" key="3">
    <source>
        <dbReference type="Proteomes" id="UP000196258"/>
    </source>
</evidence>
<organism evidence="2 3">
    <name type="scientific">Thomasclavelia spiroformis</name>
    <dbReference type="NCBI Taxonomy" id="29348"/>
    <lineage>
        <taxon>Bacteria</taxon>
        <taxon>Bacillati</taxon>
        <taxon>Bacillota</taxon>
        <taxon>Erysipelotrichia</taxon>
        <taxon>Erysipelotrichales</taxon>
        <taxon>Coprobacillaceae</taxon>
        <taxon>Thomasclavelia</taxon>
    </lineage>
</organism>
<dbReference type="EMBL" id="NFLB01000002">
    <property type="protein sequence ID" value="OUQ06111.1"/>
    <property type="molecule type" value="Genomic_DNA"/>
</dbReference>